<accession>A0ABZ1CDB7</accession>
<feature type="transmembrane region" description="Helical" evidence="1">
    <location>
        <begin position="188"/>
        <end position="209"/>
    </location>
</feature>
<keyword evidence="1" id="KW-1133">Transmembrane helix</keyword>
<reference evidence="2 3" key="2">
    <citation type="submission" date="2023-12" db="EMBL/GenBank/DDBJ databases">
        <title>Description of an unclassified Opitutus bacterium of Verrucomicrobiota.</title>
        <authorList>
            <person name="Zhang D.-F."/>
        </authorList>
    </citation>
    <scope>NUCLEOTIDE SEQUENCE [LARGE SCALE GENOMIC DNA]</scope>
    <source>
        <strain evidence="2 3">WL0086</strain>
    </source>
</reference>
<keyword evidence="3" id="KW-1185">Reference proteome</keyword>
<feature type="transmembrane region" description="Helical" evidence="1">
    <location>
        <begin position="347"/>
        <end position="366"/>
    </location>
</feature>
<feature type="transmembrane region" description="Helical" evidence="1">
    <location>
        <begin position="38"/>
        <end position="59"/>
    </location>
</feature>
<name>A0ABZ1CDB7_9BACT</name>
<reference evidence="2 3" key="1">
    <citation type="submission" date="2021-08" db="EMBL/GenBank/DDBJ databases">
        <authorList>
            <person name="Zhang D."/>
            <person name="Zhang A."/>
            <person name="Wang L."/>
        </authorList>
    </citation>
    <scope>NUCLEOTIDE SEQUENCE [LARGE SCALE GENOMIC DNA]</scope>
    <source>
        <strain evidence="2 3">WL0086</strain>
    </source>
</reference>
<evidence type="ECO:0000313" key="2">
    <source>
        <dbReference type="EMBL" id="WRQ89554.1"/>
    </source>
</evidence>
<evidence type="ECO:0000256" key="1">
    <source>
        <dbReference type="SAM" id="Phobius"/>
    </source>
</evidence>
<proteinExistence type="predicted"/>
<feature type="transmembrane region" description="Helical" evidence="1">
    <location>
        <begin position="408"/>
        <end position="427"/>
    </location>
</feature>
<feature type="transmembrane region" description="Helical" evidence="1">
    <location>
        <begin position="163"/>
        <end position="181"/>
    </location>
</feature>
<keyword evidence="1" id="KW-0812">Transmembrane</keyword>
<organism evidence="2 3">
    <name type="scientific">Actomonas aquatica</name>
    <dbReference type="NCBI Taxonomy" id="2866162"/>
    <lineage>
        <taxon>Bacteria</taxon>
        <taxon>Pseudomonadati</taxon>
        <taxon>Verrucomicrobiota</taxon>
        <taxon>Opitutia</taxon>
        <taxon>Opitutales</taxon>
        <taxon>Opitutaceae</taxon>
        <taxon>Actomonas</taxon>
    </lineage>
</organism>
<dbReference type="Proteomes" id="UP000738431">
    <property type="component" value="Chromosome"/>
</dbReference>
<feature type="transmembrane region" description="Helical" evidence="1">
    <location>
        <begin position="244"/>
        <end position="274"/>
    </location>
</feature>
<dbReference type="EMBL" id="CP139781">
    <property type="protein sequence ID" value="WRQ89554.1"/>
    <property type="molecule type" value="Genomic_DNA"/>
</dbReference>
<feature type="transmembrane region" description="Helical" evidence="1">
    <location>
        <begin position="439"/>
        <end position="458"/>
    </location>
</feature>
<keyword evidence="1" id="KW-0472">Membrane</keyword>
<sequence length="625" mass="70601">MNRRVVLFVLVGLLAVLLGFITLTPAQAVQAVRDYGYWFVAISFGGLVFHLVREALGWWTAIGAGDRLRRVWRAWPVWLVVGLAALYLQVQEKHGFKIIADEFLLCSTAKQLHEYRSGAIVLRAYDYGGNFVTLNSRVDKRPLTFPFLLTLLHDTTGYRVENVFILNGLLSVALTALLFLIGHRLGGYWAGVSLVAWICLVPLVIQNAAGAGFELLNMVMILLVVWLGMRFAEQPEHRDRMGALIYATILLAQVRYESALFVVPVAGVILYGWWRAGRMLLPFSAMAAPLLLLPVPWLQNVFKLSEASWQLKDVEGATSPFGFQYFYDNVGHALNFFFTFDGSQPNAWLLALLGILAMGFAGLLIYQKGREYWQKSPRDTALLIAIIGLTLHAVLMLCYFWGKWDDPIIRRLSLPTHLLLALTMVWVWSKVPGLTRRWWILLGLAAFQWLGWSVPAIARQEYNAENYAARTTNWLSDFAAQQTAAGRRILVIDPVADLMWFLHNQSALNPYTLAKRGEEFVFHFEQGTFDDVYVVQRVIVDLATGGRFISAVHDYGPALTLEPVMEQTFAPTYVIRVSRVTAVDAEQILQWGKYQETLDLDSPTGGIEEVKLDVDALNEWIRKLP</sequence>
<gene>
    <name evidence="2" type="ORF">K1X11_009045</name>
</gene>
<dbReference type="RefSeq" id="WP_221029759.1">
    <property type="nucleotide sequence ID" value="NZ_CP139781.1"/>
</dbReference>
<feature type="transmembrane region" description="Helical" evidence="1">
    <location>
        <begin position="215"/>
        <end position="232"/>
    </location>
</feature>
<evidence type="ECO:0000313" key="3">
    <source>
        <dbReference type="Proteomes" id="UP000738431"/>
    </source>
</evidence>
<feature type="transmembrane region" description="Helical" evidence="1">
    <location>
        <begin position="381"/>
        <end position="402"/>
    </location>
</feature>
<evidence type="ECO:0008006" key="4">
    <source>
        <dbReference type="Google" id="ProtNLM"/>
    </source>
</evidence>
<protein>
    <recommendedName>
        <fullName evidence="4">Glycosyltransferase RgtA/B/C/D-like domain-containing protein</fullName>
    </recommendedName>
</protein>